<accession>Q0C1H7</accession>
<dbReference type="RefSeq" id="WP_011646716.1">
    <property type="nucleotide sequence ID" value="NC_008358.1"/>
</dbReference>
<proteinExistence type="predicted"/>
<dbReference type="KEGG" id="hne:HNE_1710"/>
<reference evidence="2 3" key="1">
    <citation type="journal article" date="2006" name="J. Bacteriol.">
        <title>Comparative genomic evidence for a close relationship between the dimorphic prosthecate bacteria Hyphomonas neptunium and Caulobacter crescentus.</title>
        <authorList>
            <person name="Badger J.H."/>
            <person name="Hoover T.R."/>
            <person name="Brun Y.V."/>
            <person name="Weiner R.M."/>
            <person name="Laub M.T."/>
            <person name="Alexandre G."/>
            <person name="Mrazek J."/>
            <person name="Ren Q."/>
            <person name="Paulsen I.T."/>
            <person name="Nelson K.E."/>
            <person name="Khouri H.M."/>
            <person name="Radune D."/>
            <person name="Sosa J."/>
            <person name="Dodson R.J."/>
            <person name="Sullivan S.A."/>
            <person name="Rosovitz M.J."/>
            <person name="Madupu R."/>
            <person name="Brinkac L.M."/>
            <person name="Durkin A.S."/>
            <person name="Daugherty S.C."/>
            <person name="Kothari S.P."/>
            <person name="Giglio M.G."/>
            <person name="Zhou L."/>
            <person name="Haft D.H."/>
            <person name="Selengut J.D."/>
            <person name="Davidsen T.M."/>
            <person name="Yang Q."/>
            <person name="Zafar N."/>
            <person name="Ward N.L."/>
        </authorList>
    </citation>
    <scope>NUCLEOTIDE SEQUENCE [LARGE SCALE GENOMIC DNA]</scope>
    <source>
        <strain evidence="2 3">ATCC 15444</strain>
    </source>
</reference>
<sequence length="61" mass="6289">MPGFIAGWVPLGNTGGANVSALKPMPVPTSLSGLVPKPDMIRQLSFLLAALIGVIVISRAF</sequence>
<evidence type="ECO:0000256" key="1">
    <source>
        <dbReference type="SAM" id="Phobius"/>
    </source>
</evidence>
<keyword evidence="3" id="KW-1185">Reference proteome</keyword>
<dbReference type="AlphaFoldDB" id="Q0C1H7"/>
<dbReference type="Pfam" id="PF12487">
    <property type="entry name" value="DUF3703"/>
    <property type="match status" value="1"/>
</dbReference>
<dbReference type="Proteomes" id="UP000001959">
    <property type="component" value="Chromosome"/>
</dbReference>
<evidence type="ECO:0000313" key="3">
    <source>
        <dbReference type="Proteomes" id="UP000001959"/>
    </source>
</evidence>
<dbReference type="EMBL" id="CP000158">
    <property type="protein sequence ID" value="ABI76123.1"/>
    <property type="molecule type" value="Genomic_DNA"/>
</dbReference>
<protein>
    <submittedName>
        <fullName evidence="2">Conserved domain protein</fullName>
    </submittedName>
</protein>
<name>Q0C1H7_HYPNA</name>
<dbReference type="InterPro" id="IPR022172">
    <property type="entry name" value="DUF3703"/>
</dbReference>
<keyword evidence="1" id="KW-0472">Membrane</keyword>
<keyword evidence="1" id="KW-1133">Transmembrane helix</keyword>
<keyword evidence="1" id="KW-0812">Transmembrane</keyword>
<evidence type="ECO:0000313" key="2">
    <source>
        <dbReference type="EMBL" id="ABI76123.1"/>
    </source>
</evidence>
<gene>
    <name evidence="2" type="ordered locus">HNE_1710</name>
</gene>
<feature type="transmembrane region" description="Helical" evidence="1">
    <location>
        <begin position="40"/>
        <end position="58"/>
    </location>
</feature>
<dbReference type="HOGENOM" id="CLU_2916341_0_0_5"/>
<organism evidence="2 3">
    <name type="scientific">Hyphomonas neptunium (strain ATCC 15444)</name>
    <dbReference type="NCBI Taxonomy" id="228405"/>
    <lineage>
        <taxon>Bacteria</taxon>
        <taxon>Pseudomonadati</taxon>
        <taxon>Pseudomonadota</taxon>
        <taxon>Alphaproteobacteria</taxon>
        <taxon>Hyphomonadales</taxon>
        <taxon>Hyphomonadaceae</taxon>
        <taxon>Hyphomonas</taxon>
    </lineage>
</organism>